<comment type="subcellular location">
    <subcellularLocation>
        <location evidence="5">Cytoplasm</location>
    </subcellularLocation>
</comment>
<dbReference type="SUPFAM" id="SSF53383">
    <property type="entry name" value="PLP-dependent transferases"/>
    <property type="match status" value="1"/>
</dbReference>
<feature type="binding site" evidence="5">
    <location>
        <begin position="225"/>
        <end position="228"/>
    </location>
    <ligand>
        <name>pyridoxal 5'-phosphate</name>
        <dbReference type="ChEBI" id="CHEBI:597326"/>
    </ligand>
</feature>
<evidence type="ECO:0000313" key="6">
    <source>
        <dbReference type="EMBL" id="REF38005.1"/>
    </source>
</evidence>
<dbReference type="NCBIfam" id="NF002325">
    <property type="entry name" value="PRK01278.1"/>
    <property type="match status" value="1"/>
</dbReference>
<keyword evidence="3 5" id="KW-0808">Transferase</keyword>
<dbReference type="InterPro" id="IPR004636">
    <property type="entry name" value="AcOrn/SuccOrn_fam"/>
</dbReference>
<feature type="binding site" evidence="5">
    <location>
        <position position="140"/>
    </location>
    <ligand>
        <name>pyridoxal 5'-phosphate</name>
        <dbReference type="ChEBI" id="CHEBI:597326"/>
    </ligand>
</feature>
<dbReference type="GO" id="GO:0006526">
    <property type="term" value="P:L-arginine biosynthetic process"/>
    <property type="evidence" value="ECO:0007669"/>
    <property type="project" value="UniProtKB-UniRule"/>
</dbReference>
<feature type="binding site" evidence="5">
    <location>
        <position position="283"/>
    </location>
    <ligand>
        <name>pyridoxal 5'-phosphate</name>
        <dbReference type="ChEBI" id="CHEBI:597326"/>
    </ligand>
</feature>
<dbReference type="UniPathway" id="UPA00068">
    <property type="reaction ID" value="UER00109"/>
</dbReference>
<dbReference type="Gene3D" id="3.90.1150.10">
    <property type="entry name" value="Aspartate Aminotransferase, domain 1"/>
    <property type="match status" value="1"/>
</dbReference>
<keyword evidence="2 5" id="KW-0028">Amino-acid biosynthesis</keyword>
<dbReference type="GO" id="GO:0005737">
    <property type="term" value="C:cytoplasm"/>
    <property type="evidence" value="ECO:0007669"/>
    <property type="project" value="UniProtKB-SubCell"/>
</dbReference>
<evidence type="ECO:0000256" key="1">
    <source>
        <dbReference type="ARBA" id="ARBA00022576"/>
    </source>
</evidence>
<dbReference type="InterPro" id="IPR015421">
    <property type="entry name" value="PyrdxlP-dep_Trfase_major"/>
</dbReference>
<comment type="miscellaneous">
    <text evidence="5">May also have succinyldiaminopimelate aminotransferase activity, thus carrying out the corresponding step in lysine biosynthesis.</text>
</comment>
<comment type="cofactor">
    <cofactor evidence="5">
        <name>pyridoxal 5'-phosphate</name>
        <dbReference type="ChEBI" id="CHEBI:597326"/>
    </cofactor>
    <text evidence="5">Binds 1 pyridoxal phosphate per subunit.</text>
</comment>
<dbReference type="GO" id="GO:0042802">
    <property type="term" value="F:identical protein binding"/>
    <property type="evidence" value="ECO:0007669"/>
    <property type="project" value="TreeGrafter"/>
</dbReference>
<dbReference type="InterPro" id="IPR015424">
    <property type="entry name" value="PyrdxlP-dep_Trfase"/>
</dbReference>
<comment type="similarity">
    <text evidence="5">Belongs to the class-III pyridoxal-phosphate-dependent aminotransferase family. ArgD subfamily.</text>
</comment>
<evidence type="ECO:0000256" key="4">
    <source>
        <dbReference type="ARBA" id="ARBA00022898"/>
    </source>
</evidence>
<dbReference type="AlphaFoldDB" id="A0A3D9VFS0"/>
<dbReference type="PANTHER" id="PTHR11986">
    <property type="entry name" value="AMINOTRANSFERASE CLASS III"/>
    <property type="match status" value="1"/>
</dbReference>
<feature type="binding site" evidence="5">
    <location>
        <position position="143"/>
    </location>
    <ligand>
        <name>N(2)-acetyl-L-ornithine</name>
        <dbReference type="ChEBI" id="CHEBI:57805"/>
    </ligand>
</feature>
<dbReference type="HAMAP" id="MF_01107">
    <property type="entry name" value="ArgD_aminotrans_3"/>
    <property type="match status" value="1"/>
</dbReference>
<comment type="subunit">
    <text evidence="5">Homodimer.</text>
</comment>
<accession>A0A3D9VFS0</accession>
<evidence type="ECO:0000256" key="3">
    <source>
        <dbReference type="ARBA" id="ARBA00022679"/>
    </source>
</evidence>
<dbReference type="EMBL" id="QTUC01000001">
    <property type="protein sequence ID" value="REF38005.1"/>
    <property type="molecule type" value="Genomic_DNA"/>
</dbReference>
<dbReference type="Gene3D" id="3.40.640.10">
    <property type="entry name" value="Type I PLP-dependent aspartate aminotransferase-like (Major domain)"/>
    <property type="match status" value="1"/>
</dbReference>
<dbReference type="CDD" id="cd00610">
    <property type="entry name" value="OAT_like"/>
    <property type="match status" value="1"/>
</dbReference>
<keyword evidence="7" id="KW-1185">Reference proteome</keyword>
<dbReference type="OrthoDB" id="4510254at2"/>
<protein>
    <recommendedName>
        <fullName evidence="5">Acetylornithine aminotransferase</fullName>
        <shortName evidence="5">ACOAT</shortName>
        <ecNumber evidence="5">2.6.1.11</ecNumber>
    </recommendedName>
</protein>
<dbReference type="NCBIfam" id="TIGR00707">
    <property type="entry name" value="argD"/>
    <property type="match status" value="1"/>
</dbReference>
<dbReference type="EC" id="2.6.1.11" evidence="5"/>
<keyword evidence="4 5" id="KW-0663">Pyridoxal phosphate</keyword>
<dbReference type="PIRSF" id="PIRSF000521">
    <property type="entry name" value="Transaminase_4ab_Lys_Orn"/>
    <property type="match status" value="1"/>
</dbReference>
<name>A0A3D9VFS0_THECX</name>
<dbReference type="InterPro" id="IPR015422">
    <property type="entry name" value="PyrdxlP-dep_Trfase_small"/>
</dbReference>
<organism evidence="6 7">
    <name type="scientific">Thermasporomyces composti</name>
    <dbReference type="NCBI Taxonomy" id="696763"/>
    <lineage>
        <taxon>Bacteria</taxon>
        <taxon>Bacillati</taxon>
        <taxon>Actinomycetota</taxon>
        <taxon>Actinomycetes</taxon>
        <taxon>Propionibacteriales</taxon>
        <taxon>Nocardioidaceae</taxon>
        <taxon>Thermasporomyces</taxon>
    </lineage>
</organism>
<sequence length="402" mass="41871">MSLWPQYDKWADRFTRALMPTYGVPPVALARGEGCTVWDVDGNAYLDFIAGIAVSSLGHAHPAVVRAVSEQVATIAHTSNLFIHQPEVLLAERLLDLLGHDGRVFFTNSGTEANEAALKLVRRHAASRGATYVVAAEHGFHGRTMGALALTGKAAIREPFGPFGIDVRFVPYGDVAALRDAVTDTCAAVFLEPVQGEAGVVPPPPGYLAAAREVCDATGAVLVLDEVQSGIGRTGAWFAHQREGVVPDVLTLAKGLGGGLPIGACIGLGRFGQVFGTGDHGSTFGGNPVACAAALAVLDTIDKEDLLAHVTKVGEQLADGIAAIQHPLLAGVRGVGLWRAVQLTQPVAARVQAAAKDAGFLVNAVQPDAVRLAPPLIVTADEVRRLVEALPAILDGALVKES</sequence>
<dbReference type="Proteomes" id="UP000256485">
    <property type="component" value="Unassembled WGS sequence"/>
</dbReference>
<feature type="binding site" evidence="5">
    <location>
        <position position="282"/>
    </location>
    <ligand>
        <name>N(2)-acetyl-L-ornithine</name>
        <dbReference type="ChEBI" id="CHEBI:57805"/>
    </ligand>
</feature>
<dbReference type="GO" id="GO:0030170">
    <property type="term" value="F:pyridoxal phosphate binding"/>
    <property type="evidence" value="ECO:0007669"/>
    <property type="project" value="InterPro"/>
</dbReference>
<keyword evidence="1 5" id="KW-0032">Aminotransferase</keyword>
<reference evidence="6 7" key="1">
    <citation type="submission" date="2018-08" db="EMBL/GenBank/DDBJ databases">
        <title>Sequencing the genomes of 1000 actinobacteria strains.</title>
        <authorList>
            <person name="Klenk H.-P."/>
        </authorList>
    </citation>
    <scope>NUCLEOTIDE SEQUENCE [LARGE SCALE GENOMIC DNA]</scope>
    <source>
        <strain evidence="6 7">DSM 22891</strain>
    </source>
</reference>
<dbReference type="Pfam" id="PF00202">
    <property type="entry name" value="Aminotran_3"/>
    <property type="match status" value="1"/>
</dbReference>
<dbReference type="GO" id="GO:0003992">
    <property type="term" value="F:N2-acetyl-L-ornithine:2-oxoglutarate 5-aminotransferase activity"/>
    <property type="evidence" value="ECO:0007669"/>
    <property type="project" value="UniProtKB-UniRule"/>
</dbReference>
<proteinExistence type="inferred from homology"/>
<comment type="caution">
    <text evidence="6">The sequence shown here is derived from an EMBL/GenBank/DDBJ whole genome shotgun (WGS) entry which is preliminary data.</text>
</comment>
<comment type="pathway">
    <text evidence="5">Amino-acid biosynthesis; L-arginine biosynthesis; N(2)-acetyl-L-ornithine from L-glutamate: step 4/4.</text>
</comment>
<dbReference type="InterPro" id="IPR049704">
    <property type="entry name" value="Aminotrans_3_PPA_site"/>
</dbReference>
<dbReference type="RefSeq" id="WP_115851369.1">
    <property type="nucleotide sequence ID" value="NZ_QTUC01000001.1"/>
</dbReference>
<dbReference type="NCBIfam" id="NF002874">
    <property type="entry name" value="PRK03244.1"/>
    <property type="match status" value="1"/>
</dbReference>
<gene>
    <name evidence="5" type="primary">argD</name>
    <name evidence="6" type="ORF">DFJ64_3471</name>
</gene>
<keyword evidence="5" id="KW-0963">Cytoplasm</keyword>
<dbReference type="InterPro" id="IPR050103">
    <property type="entry name" value="Class-III_PLP-dep_AT"/>
</dbReference>
<feature type="modified residue" description="N6-(pyridoxal phosphate)lysine" evidence="5">
    <location>
        <position position="254"/>
    </location>
</feature>
<evidence type="ECO:0000256" key="5">
    <source>
        <dbReference type="HAMAP-Rule" id="MF_01107"/>
    </source>
</evidence>
<dbReference type="PROSITE" id="PS00600">
    <property type="entry name" value="AA_TRANSFER_CLASS_3"/>
    <property type="match status" value="1"/>
</dbReference>
<dbReference type="PANTHER" id="PTHR11986:SF79">
    <property type="entry name" value="ACETYLORNITHINE AMINOTRANSFERASE, MITOCHONDRIAL"/>
    <property type="match status" value="1"/>
</dbReference>
<evidence type="ECO:0000256" key="2">
    <source>
        <dbReference type="ARBA" id="ARBA00022605"/>
    </source>
</evidence>
<comment type="catalytic activity">
    <reaction evidence="5">
        <text>N(2)-acetyl-L-ornithine + 2-oxoglutarate = N-acetyl-L-glutamate 5-semialdehyde + L-glutamate</text>
        <dbReference type="Rhea" id="RHEA:18049"/>
        <dbReference type="ChEBI" id="CHEBI:16810"/>
        <dbReference type="ChEBI" id="CHEBI:29123"/>
        <dbReference type="ChEBI" id="CHEBI:29985"/>
        <dbReference type="ChEBI" id="CHEBI:57805"/>
        <dbReference type="EC" id="2.6.1.11"/>
    </reaction>
</comment>
<dbReference type="InterPro" id="IPR005814">
    <property type="entry name" value="Aminotrans_3"/>
</dbReference>
<evidence type="ECO:0000313" key="7">
    <source>
        <dbReference type="Proteomes" id="UP000256485"/>
    </source>
</evidence>
<keyword evidence="5" id="KW-0055">Arginine biosynthesis</keyword>
<feature type="binding site" evidence="5">
    <location>
        <begin position="110"/>
        <end position="111"/>
    </location>
    <ligand>
        <name>pyridoxal 5'-phosphate</name>
        <dbReference type="ChEBI" id="CHEBI:597326"/>
    </ligand>
</feature>
<dbReference type="FunFam" id="3.40.640.10:FF:000004">
    <property type="entry name" value="Acetylornithine aminotransferase"/>
    <property type="match status" value="1"/>
</dbReference>